<protein>
    <submittedName>
        <fullName evidence="6">LysR family transcriptional regulator</fullName>
    </submittedName>
</protein>
<evidence type="ECO:0000313" key="7">
    <source>
        <dbReference type="Proteomes" id="UP001493487"/>
    </source>
</evidence>
<dbReference type="Gene3D" id="3.40.190.290">
    <property type="match status" value="1"/>
</dbReference>
<feature type="domain" description="HTH lysR-type" evidence="5">
    <location>
        <begin position="1"/>
        <end position="58"/>
    </location>
</feature>
<dbReference type="PANTHER" id="PTHR30419">
    <property type="entry name" value="HTH-TYPE TRANSCRIPTIONAL REGULATOR YBHD"/>
    <property type="match status" value="1"/>
</dbReference>
<evidence type="ECO:0000313" key="6">
    <source>
        <dbReference type="EMBL" id="MEQ4483394.1"/>
    </source>
</evidence>
<dbReference type="Proteomes" id="UP001493487">
    <property type="component" value="Unassembled WGS sequence"/>
</dbReference>
<comment type="caution">
    <text evidence="6">The sequence shown here is derived from an EMBL/GenBank/DDBJ whole genome shotgun (WGS) entry which is preliminary data.</text>
</comment>
<dbReference type="InterPro" id="IPR050950">
    <property type="entry name" value="HTH-type_LysR_regulators"/>
</dbReference>
<evidence type="ECO:0000256" key="2">
    <source>
        <dbReference type="ARBA" id="ARBA00023015"/>
    </source>
</evidence>
<dbReference type="PRINTS" id="PR00039">
    <property type="entry name" value="HTHLYSR"/>
</dbReference>
<dbReference type="Pfam" id="PF03466">
    <property type="entry name" value="LysR_substrate"/>
    <property type="match status" value="1"/>
</dbReference>
<dbReference type="PANTHER" id="PTHR30419:SF8">
    <property type="entry name" value="NITROGEN ASSIMILATION TRANSCRIPTIONAL ACTIVATOR-RELATED"/>
    <property type="match status" value="1"/>
</dbReference>
<sequence length="294" mass="33255">MDMRQLSYFLEVAQHASFSKASQAIHLSQPTLSKMVKNLEDELGVVLLDRSTRRVVLTEAGKVVQAHAQTVINASQHLLAAVADLTEMKKGQFTLGLPPVIGASFFPKVIADFHQLYPDITIRIVEEGGKRIEQLLLEGKINLGVVVLPVDERKFEVVPIVERHLNLVLPLTHSLSQRQKVRLTDLKDEPFILFRQEFNLHDRVKEACIREGFEPRVAYESTQWDFIYELICANQGISLLPETICARLDPGKVRVITHVEPGIHWDLAIIRKKGGYISHAAKGWIEFARQVFLA</sequence>
<evidence type="ECO:0000256" key="4">
    <source>
        <dbReference type="ARBA" id="ARBA00023163"/>
    </source>
</evidence>
<evidence type="ECO:0000259" key="5">
    <source>
        <dbReference type="PROSITE" id="PS50931"/>
    </source>
</evidence>
<keyword evidence="2" id="KW-0805">Transcription regulation</keyword>
<dbReference type="PROSITE" id="PS50931">
    <property type="entry name" value="HTH_LYSR"/>
    <property type="match status" value="1"/>
</dbReference>
<dbReference type="InterPro" id="IPR000847">
    <property type="entry name" value="LysR_HTH_N"/>
</dbReference>
<keyword evidence="4" id="KW-0804">Transcription</keyword>
<dbReference type="Gene3D" id="1.10.10.10">
    <property type="entry name" value="Winged helix-like DNA-binding domain superfamily/Winged helix DNA-binding domain"/>
    <property type="match status" value="1"/>
</dbReference>
<gene>
    <name evidence="6" type="ORF">QJS35_13430</name>
</gene>
<keyword evidence="3" id="KW-0238">DNA-binding</keyword>
<dbReference type="InterPro" id="IPR036388">
    <property type="entry name" value="WH-like_DNA-bd_sf"/>
</dbReference>
<dbReference type="SUPFAM" id="SSF53850">
    <property type="entry name" value="Periplasmic binding protein-like II"/>
    <property type="match status" value="1"/>
</dbReference>
<accession>A0ABV1KTG9</accession>
<dbReference type="InterPro" id="IPR036390">
    <property type="entry name" value="WH_DNA-bd_sf"/>
</dbReference>
<keyword evidence="7" id="KW-1185">Reference proteome</keyword>
<reference evidence="6 7" key="1">
    <citation type="journal article" date="2023" name="Genome Announc.">
        <title>Pan-Genome Analyses of the Genus Cohnella and Proposal of the Novel Species Cohnella silvisoli sp. nov., Isolated from Forest Soil.</title>
        <authorList>
            <person name="Wang C."/>
            <person name="Mao L."/>
            <person name="Bao G."/>
            <person name="Zhu H."/>
        </authorList>
    </citation>
    <scope>NUCLEOTIDE SEQUENCE [LARGE SCALE GENOMIC DNA]</scope>
    <source>
        <strain evidence="6 7">NL03-T5-1</strain>
    </source>
</reference>
<evidence type="ECO:0000256" key="1">
    <source>
        <dbReference type="ARBA" id="ARBA00009437"/>
    </source>
</evidence>
<evidence type="ECO:0000256" key="3">
    <source>
        <dbReference type="ARBA" id="ARBA00023125"/>
    </source>
</evidence>
<dbReference type="SUPFAM" id="SSF46785">
    <property type="entry name" value="Winged helix' DNA-binding domain"/>
    <property type="match status" value="1"/>
</dbReference>
<proteinExistence type="inferred from homology"/>
<comment type="similarity">
    <text evidence="1">Belongs to the LysR transcriptional regulatory family.</text>
</comment>
<organism evidence="6 7">
    <name type="scientific">Cohnella silvisoli</name>
    <dbReference type="NCBI Taxonomy" id="2873699"/>
    <lineage>
        <taxon>Bacteria</taxon>
        <taxon>Bacillati</taxon>
        <taxon>Bacillota</taxon>
        <taxon>Bacilli</taxon>
        <taxon>Bacillales</taxon>
        <taxon>Paenibacillaceae</taxon>
        <taxon>Cohnella</taxon>
    </lineage>
</organism>
<dbReference type="EMBL" id="JASKHM010000007">
    <property type="protein sequence ID" value="MEQ4483394.1"/>
    <property type="molecule type" value="Genomic_DNA"/>
</dbReference>
<dbReference type="RefSeq" id="WP_232185871.1">
    <property type="nucleotide sequence ID" value="NZ_JAIOAP010000006.1"/>
</dbReference>
<dbReference type="Pfam" id="PF00126">
    <property type="entry name" value="HTH_1"/>
    <property type="match status" value="1"/>
</dbReference>
<dbReference type="InterPro" id="IPR005119">
    <property type="entry name" value="LysR_subst-bd"/>
</dbReference>
<name>A0ABV1KTG9_9BACL</name>
<dbReference type="CDD" id="cd08438">
    <property type="entry name" value="PBP2_CidR"/>
    <property type="match status" value="1"/>
</dbReference>